<dbReference type="InterPro" id="IPR009362">
    <property type="entry name" value="YhcG_C"/>
</dbReference>
<dbReference type="PANTHER" id="PTHR30547:SF5">
    <property type="entry name" value="NUCLEASE YHCG-RELATED"/>
    <property type="match status" value="1"/>
</dbReference>
<feature type="domain" description="YhcG PDDEXK nuclease" evidence="1">
    <location>
        <begin position="215"/>
        <end position="366"/>
    </location>
</feature>
<organism evidence="3 4">
    <name type="scientific">Pedobacter helvus</name>
    <dbReference type="NCBI Taxonomy" id="2563444"/>
    <lineage>
        <taxon>Bacteria</taxon>
        <taxon>Pseudomonadati</taxon>
        <taxon>Bacteroidota</taxon>
        <taxon>Sphingobacteriia</taxon>
        <taxon>Sphingobacteriales</taxon>
        <taxon>Sphingobacteriaceae</taxon>
        <taxon>Pedobacter</taxon>
    </lineage>
</organism>
<evidence type="ECO:0000259" key="2">
    <source>
        <dbReference type="Pfam" id="PF17761"/>
    </source>
</evidence>
<dbReference type="InterPro" id="IPR041527">
    <property type="entry name" value="YhcG_N"/>
</dbReference>
<evidence type="ECO:0000259" key="1">
    <source>
        <dbReference type="Pfam" id="PF06250"/>
    </source>
</evidence>
<evidence type="ECO:0000313" key="3">
    <source>
        <dbReference type="EMBL" id="MFN0291642.1"/>
    </source>
</evidence>
<dbReference type="InterPro" id="IPR011856">
    <property type="entry name" value="tRNA_endonuc-like_dom_sf"/>
</dbReference>
<evidence type="ECO:0000313" key="4">
    <source>
        <dbReference type="Proteomes" id="UP001517367"/>
    </source>
</evidence>
<comment type="caution">
    <text evidence="3">The sequence shown here is derived from an EMBL/GenBank/DDBJ whole genome shotgun (WGS) entry which is preliminary data.</text>
</comment>
<protein>
    <submittedName>
        <fullName evidence="3">YhcG family protein</fullName>
    </submittedName>
</protein>
<sequence>MNKPIKNITSDFEQIISLITEARNRVYSKANAELVMLYFSIGKIVSEKVLAGNWGDGTVNDLATYITEKQPLLRGFNRRGLYRMKQFYEVYSSDEIVSTLATQFKKDEIQFVSPAVTQKGNKNKIEKVSPLVTQIEGTVFEFCKKVLSKINWTHHLLILSKTKRIEEKLFYLNQCINEKLSKRELERQLNSATFERTMLGDKFSKVITSKLPVGIFKDPYVFEFLALPEIHSESDLQQALVKNLQNFILEMGKGFTYMGSEYRLQVGNKDYHTDLLFYHRDLQCMVLFELKIEEFQPEFLGKLNFYLEALDRDVKRPHENPSIGVLLCKGKDEEVVEYALSRNISPALIADYETKLIDKKLLAEKLHQLSEIFYKNE</sequence>
<dbReference type="Gene3D" id="3.40.1350.10">
    <property type="match status" value="1"/>
</dbReference>
<dbReference type="InterPro" id="IPR053148">
    <property type="entry name" value="PD-DEXK-like_domain"/>
</dbReference>
<dbReference type="Pfam" id="PF17761">
    <property type="entry name" value="DUF1016_N"/>
    <property type="match status" value="2"/>
</dbReference>
<dbReference type="RefSeq" id="WP_138728233.1">
    <property type="nucleotide sequence ID" value="NZ_SRMP02000012.1"/>
</dbReference>
<dbReference type="Proteomes" id="UP001517367">
    <property type="component" value="Unassembled WGS sequence"/>
</dbReference>
<proteinExistence type="predicted"/>
<name>A0ABW9JL55_9SPHI</name>
<keyword evidence="4" id="KW-1185">Reference proteome</keyword>
<gene>
    <name evidence="3" type="ORF">E5L68_009560</name>
</gene>
<reference evidence="3 4" key="1">
    <citation type="submission" date="2024-12" db="EMBL/GenBank/DDBJ databases">
        <authorList>
            <person name="Hu S."/>
        </authorList>
    </citation>
    <scope>NUCLEOTIDE SEQUENCE [LARGE SCALE GENOMIC DNA]</scope>
    <source>
        <strain evidence="3 4">P-25</strain>
    </source>
</reference>
<dbReference type="PANTHER" id="PTHR30547">
    <property type="entry name" value="UNCHARACTERIZED PROTEIN YHCG-RELATED"/>
    <property type="match status" value="1"/>
</dbReference>
<feature type="domain" description="YhcG N-terminal" evidence="2">
    <location>
        <begin position="15"/>
        <end position="104"/>
    </location>
</feature>
<dbReference type="EMBL" id="SRMP02000012">
    <property type="protein sequence ID" value="MFN0291642.1"/>
    <property type="molecule type" value="Genomic_DNA"/>
</dbReference>
<dbReference type="Pfam" id="PF06250">
    <property type="entry name" value="YhcG_C"/>
    <property type="match status" value="1"/>
</dbReference>
<accession>A0ABW9JL55</accession>
<feature type="domain" description="YhcG N-terminal" evidence="2">
    <location>
        <begin position="141"/>
        <end position="196"/>
    </location>
</feature>